<sequence>MVGNDCLRPQKHAGTIFKKLLEFPQIKSLGLGVPLSVPLSVPLKPEASVNYSDDSCREESGEVRKPRSEPGTASIKEAEEVRKEEVTDESVVEEKVEETANLEAERDKEEETPVQQGRGQEDLPLSQPVVQG</sequence>
<keyword evidence="3" id="KW-1185">Reference proteome</keyword>
<evidence type="ECO:0000313" key="2">
    <source>
        <dbReference type="EMBL" id="CAL1672741.1"/>
    </source>
</evidence>
<dbReference type="Proteomes" id="UP001497644">
    <property type="component" value="Unassembled WGS sequence"/>
</dbReference>
<evidence type="ECO:0000256" key="1">
    <source>
        <dbReference type="SAM" id="MobiDB-lite"/>
    </source>
</evidence>
<feature type="region of interest" description="Disordered" evidence="1">
    <location>
        <begin position="45"/>
        <end position="132"/>
    </location>
</feature>
<protein>
    <submittedName>
        <fullName evidence="2">Uncharacterized protein</fullName>
    </submittedName>
</protein>
<gene>
    <name evidence="2" type="ORF">LPLAT_LOCUS10639</name>
</gene>
<feature type="compositionally biased region" description="Basic and acidic residues" evidence="1">
    <location>
        <begin position="54"/>
        <end position="68"/>
    </location>
</feature>
<comment type="caution">
    <text evidence="2">The sequence shown here is derived from an EMBL/GenBank/DDBJ whole genome shotgun (WGS) entry which is preliminary data.</text>
</comment>
<accession>A0AAV2N0F3</accession>
<dbReference type="AlphaFoldDB" id="A0AAV2N0F3"/>
<evidence type="ECO:0000313" key="3">
    <source>
        <dbReference type="Proteomes" id="UP001497644"/>
    </source>
</evidence>
<feature type="compositionally biased region" description="Basic and acidic residues" evidence="1">
    <location>
        <begin position="76"/>
        <end position="85"/>
    </location>
</feature>
<dbReference type="EMBL" id="CAXIPU020000891">
    <property type="protein sequence ID" value="CAL1672741.1"/>
    <property type="molecule type" value="Genomic_DNA"/>
</dbReference>
<proteinExistence type="predicted"/>
<feature type="compositionally biased region" description="Basic and acidic residues" evidence="1">
    <location>
        <begin position="92"/>
        <end position="111"/>
    </location>
</feature>
<name>A0AAV2N0F3_9HYME</name>
<organism evidence="2 3">
    <name type="scientific">Lasius platythorax</name>
    <dbReference type="NCBI Taxonomy" id="488582"/>
    <lineage>
        <taxon>Eukaryota</taxon>
        <taxon>Metazoa</taxon>
        <taxon>Ecdysozoa</taxon>
        <taxon>Arthropoda</taxon>
        <taxon>Hexapoda</taxon>
        <taxon>Insecta</taxon>
        <taxon>Pterygota</taxon>
        <taxon>Neoptera</taxon>
        <taxon>Endopterygota</taxon>
        <taxon>Hymenoptera</taxon>
        <taxon>Apocrita</taxon>
        <taxon>Aculeata</taxon>
        <taxon>Formicoidea</taxon>
        <taxon>Formicidae</taxon>
        <taxon>Formicinae</taxon>
        <taxon>Lasius</taxon>
        <taxon>Lasius</taxon>
    </lineage>
</organism>
<reference evidence="2" key="1">
    <citation type="submission" date="2024-04" db="EMBL/GenBank/DDBJ databases">
        <authorList>
            <consortium name="Molecular Ecology Group"/>
        </authorList>
    </citation>
    <scope>NUCLEOTIDE SEQUENCE</scope>
</reference>